<proteinExistence type="predicted"/>
<dbReference type="GO" id="GO:0008528">
    <property type="term" value="F:G protein-coupled peptide receptor activity"/>
    <property type="evidence" value="ECO:0007669"/>
    <property type="project" value="InterPro"/>
</dbReference>
<evidence type="ECO:0008006" key="4">
    <source>
        <dbReference type="Google" id="ProtNLM"/>
    </source>
</evidence>
<feature type="transmembrane region" description="Helical" evidence="1">
    <location>
        <begin position="20"/>
        <end position="37"/>
    </location>
</feature>
<feature type="transmembrane region" description="Helical" evidence="1">
    <location>
        <begin position="157"/>
        <end position="184"/>
    </location>
</feature>
<feature type="transmembrane region" description="Helical" evidence="1">
    <location>
        <begin position="72"/>
        <end position="98"/>
    </location>
</feature>
<dbReference type="SUPFAM" id="SSF81321">
    <property type="entry name" value="Family A G protein-coupled receptor-like"/>
    <property type="match status" value="1"/>
</dbReference>
<dbReference type="InterPro" id="IPR019427">
    <property type="entry name" value="7TM_GPCR_serpentine_rcpt_Srw"/>
</dbReference>
<reference evidence="2" key="1">
    <citation type="submission" date="2021-02" db="EMBL/GenBank/DDBJ databases">
        <authorList>
            <person name="Nowell W R."/>
        </authorList>
    </citation>
    <scope>NUCLEOTIDE SEQUENCE</scope>
    <source>
        <strain evidence="2">Ploen Becks lab</strain>
    </source>
</reference>
<dbReference type="EMBL" id="CAJNOC010000383">
    <property type="protein sequence ID" value="CAF0753657.1"/>
    <property type="molecule type" value="Genomic_DNA"/>
</dbReference>
<sequence length="211" mass="24808">MQLKISIQRFLIVSNLKIKLPKLYVTFIIILVFSIIFNSPSLMVQDIVPINNTTGLYKLQANLFGKSKLGKWLIVCINVFRSVVLISLILIVNILTLIRFRKCLENKKRMKLRETRESKVSKSMTRMVIIMGFMNFFGNLPNLVGYILQQFSDMNTIFYRVWSMMANLIILLNQGSEIFILYWFNRLYRQVFQDYIIGSIRNAISKIFIKK</sequence>
<keyword evidence="1" id="KW-0472">Membrane</keyword>
<organism evidence="2 3">
    <name type="scientific">Brachionus calyciflorus</name>
    <dbReference type="NCBI Taxonomy" id="104777"/>
    <lineage>
        <taxon>Eukaryota</taxon>
        <taxon>Metazoa</taxon>
        <taxon>Spiralia</taxon>
        <taxon>Gnathifera</taxon>
        <taxon>Rotifera</taxon>
        <taxon>Eurotatoria</taxon>
        <taxon>Monogononta</taxon>
        <taxon>Pseudotrocha</taxon>
        <taxon>Ploima</taxon>
        <taxon>Brachionidae</taxon>
        <taxon>Brachionus</taxon>
    </lineage>
</organism>
<comment type="caution">
    <text evidence="2">The sequence shown here is derived from an EMBL/GenBank/DDBJ whole genome shotgun (WGS) entry which is preliminary data.</text>
</comment>
<gene>
    <name evidence="2" type="ORF">OXX778_LOCUS4053</name>
</gene>
<dbReference type="AlphaFoldDB" id="A0A813PNA1"/>
<accession>A0A813PNA1</accession>
<dbReference type="Proteomes" id="UP000663879">
    <property type="component" value="Unassembled WGS sequence"/>
</dbReference>
<evidence type="ECO:0000313" key="3">
    <source>
        <dbReference type="Proteomes" id="UP000663879"/>
    </source>
</evidence>
<dbReference type="OrthoDB" id="10226760at2759"/>
<evidence type="ECO:0000313" key="2">
    <source>
        <dbReference type="EMBL" id="CAF0753657.1"/>
    </source>
</evidence>
<keyword evidence="1" id="KW-1133">Transmembrane helix</keyword>
<dbReference type="Gene3D" id="1.20.1070.10">
    <property type="entry name" value="Rhodopsin 7-helix transmembrane proteins"/>
    <property type="match status" value="1"/>
</dbReference>
<protein>
    <recommendedName>
        <fullName evidence="4">G-protein coupled receptors family 1 profile domain-containing protein</fullName>
    </recommendedName>
</protein>
<dbReference type="Pfam" id="PF10324">
    <property type="entry name" value="7TM_GPCR_Srw"/>
    <property type="match status" value="1"/>
</dbReference>
<keyword evidence="1" id="KW-0812">Transmembrane</keyword>
<name>A0A813PNA1_9BILA</name>
<evidence type="ECO:0000256" key="1">
    <source>
        <dbReference type="SAM" id="Phobius"/>
    </source>
</evidence>
<keyword evidence="3" id="KW-1185">Reference proteome</keyword>